<dbReference type="Pfam" id="PF25597">
    <property type="entry name" value="SH3_retrovirus"/>
    <property type="match status" value="1"/>
</dbReference>
<feature type="domain" description="Retroviral polymerase SH3-like" evidence="5">
    <location>
        <begin position="410"/>
        <end position="459"/>
    </location>
</feature>
<feature type="region of interest" description="Disordered" evidence="3">
    <location>
        <begin position="1495"/>
        <end position="1600"/>
    </location>
</feature>
<comment type="similarity">
    <text evidence="1">Belongs to the 'GDXG' lipolytic enzyme family.</text>
</comment>
<dbReference type="InterPro" id="IPR029058">
    <property type="entry name" value="AB_hydrolase_fold"/>
</dbReference>
<protein>
    <submittedName>
        <fullName evidence="6">Probable carboxylesterase 18</fullName>
    </submittedName>
</protein>
<proteinExistence type="inferred from homology"/>
<dbReference type="InterPro" id="IPR057670">
    <property type="entry name" value="SH3_retrovirus"/>
</dbReference>
<feature type="region of interest" description="Disordered" evidence="3">
    <location>
        <begin position="1040"/>
        <end position="1117"/>
    </location>
</feature>
<feature type="compositionally biased region" description="Polar residues" evidence="3">
    <location>
        <begin position="1578"/>
        <end position="1600"/>
    </location>
</feature>
<keyword evidence="2" id="KW-0175">Coiled coil</keyword>
<dbReference type="PANTHER" id="PTHR23024:SF609">
    <property type="entry name" value="CARBOXYLESTERASE 18-RELATED"/>
    <property type="match status" value="1"/>
</dbReference>
<organism evidence="6">
    <name type="scientific">Tanacetum cinerariifolium</name>
    <name type="common">Dalmatian daisy</name>
    <name type="synonym">Chrysanthemum cinerariifolium</name>
    <dbReference type="NCBI Taxonomy" id="118510"/>
    <lineage>
        <taxon>Eukaryota</taxon>
        <taxon>Viridiplantae</taxon>
        <taxon>Streptophyta</taxon>
        <taxon>Embryophyta</taxon>
        <taxon>Tracheophyta</taxon>
        <taxon>Spermatophyta</taxon>
        <taxon>Magnoliopsida</taxon>
        <taxon>eudicotyledons</taxon>
        <taxon>Gunneridae</taxon>
        <taxon>Pentapetalae</taxon>
        <taxon>asterids</taxon>
        <taxon>campanulids</taxon>
        <taxon>Asterales</taxon>
        <taxon>Asteraceae</taxon>
        <taxon>Asteroideae</taxon>
        <taxon>Anthemideae</taxon>
        <taxon>Anthemidinae</taxon>
        <taxon>Tanacetum</taxon>
    </lineage>
</organism>
<feature type="domain" description="Alpha/beta hydrolase fold-3" evidence="4">
    <location>
        <begin position="88"/>
        <end position="309"/>
    </location>
</feature>
<dbReference type="Gene3D" id="3.40.50.1820">
    <property type="entry name" value="alpha/beta hydrolase"/>
    <property type="match status" value="1"/>
</dbReference>
<evidence type="ECO:0000256" key="1">
    <source>
        <dbReference type="ARBA" id="ARBA00010515"/>
    </source>
</evidence>
<dbReference type="EMBL" id="BKCJ010007028">
    <property type="protein sequence ID" value="GEU75163.1"/>
    <property type="molecule type" value="Genomic_DNA"/>
</dbReference>
<dbReference type="PANTHER" id="PTHR23024">
    <property type="entry name" value="ARYLACETAMIDE DEACETYLASE"/>
    <property type="match status" value="1"/>
</dbReference>
<evidence type="ECO:0000259" key="5">
    <source>
        <dbReference type="Pfam" id="PF25597"/>
    </source>
</evidence>
<feature type="region of interest" description="Disordered" evidence="3">
    <location>
        <begin position="1179"/>
        <end position="1254"/>
    </location>
</feature>
<gene>
    <name evidence="6" type="ORF">Tci_047141</name>
</gene>
<evidence type="ECO:0000313" key="6">
    <source>
        <dbReference type="EMBL" id="GEU75163.1"/>
    </source>
</evidence>
<evidence type="ECO:0000256" key="2">
    <source>
        <dbReference type="SAM" id="Coils"/>
    </source>
</evidence>
<dbReference type="InterPro" id="IPR050466">
    <property type="entry name" value="Carboxylest/Gibb_receptor"/>
</dbReference>
<dbReference type="Pfam" id="PF07859">
    <property type="entry name" value="Abhydrolase_3"/>
    <property type="match status" value="1"/>
</dbReference>
<feature type="compositionally biased region" description="Pro residues" evidence="3">
    <location>
        <begin position="1538"/>
        <end position="1551"/>
    </location>
</feature>
<sequence>MDQKPETPSLPLITQCKLWILSTLINVSIRDDGTIDRKWSDFVDSKSPANATPIEGVKSYDVSIDPHRNLWFRVYVPDVTNADKLPVIVFYHGGGFAFYSLDSSLYDGLCRRFARMIPAIVVSASYRLTPEHRYPSQYDDAFDVLKFLEDGKNLPKNADLHRCFLLGDSAGANLGHHVCIRSSQISFQQLKIIGLVALQPFFGGEERTAAELSTEKSQGLALNQTDFLWNVLKPLSLSSNEKWDRDSEVINVSGPRAADISGLEFPKTLIVVGGRDILRDWQMKYYEWLKKSGKEVHLEEYPFMFHGFYTYTELDEAMHVISLVSDFVHNTSIDESVAKGIPEKEPIVDDEEADVHRALEESLKSIYDAPRGPLPPVVIREPESRKYQPLPEVQGKGKEKKLWLLHVTPKTDPEDLGKLQPTADIGIFVGYAPSRKGYRIYNKRTRRIMETIHVQFDELTEPMAHVHLGTGLAPNFLTPGQISSGLVPNSVPATPYVPPTNKELEILFQPMFDEYLEPPRVERPVHPAQAVQAPVNSAAKPTYMKDHPVAPVDNNPFVNVFAPEPHSEASSSGDISSTESTYVSQTLHHLNKWIKLDEYGDVLKNKARLVAKGYRQEEGIDFEESFAPKFRMDSCDSVDTPMVDRLKLDEDPLGIPVDQTRFRSMVGSLMYLTASRPDLVFAVCMCARYQALPTKKHLEALTRVFRYLKGTINWGLWYLKDTAMALTAYADADHTGCQDTRRSTSESAQFLGDKLVRWSSKKQKSTTISTTEVEYIAMYGCCAQILWMRSQLTDYGFDFNKIPLYYDNRSAIALCCNNMADIFTKALPRLRFEFILLRFDTMADVNVNAPAGQAPAMEPLVRTDDQILPRIRSVPIGKSNWPLLPLQPYHRSTFSSSGIQSDLTSQMGGRLHSNIDYTERIWEEFTQSIHTFINDKRNLAQHTSGKKKATLILIPSIWFTKLIIYHLQRKHKFHPRPDSPLHLPNEEPVLGYLKFSAKGTKREVFRMPIPGSLITADIQEASDYQEYLAKVAHHRRYLAGETGSDSDSPAPKPTKPAMKPKSTAPKAPPRPSVSKPVTSAQPEPKSTPAKTQGKKRKPTTDISDKPPKATKSRHGFVDADMQRALEESLKSMYNVPRGPLPLVVIKNLNSGNINRSQRCQERGKQRHDESLSLYAGLGLSESKEESQEVVPGANARGQGEGQAGPNPGTQAEGQAGPDPSAQDEGQAGSNPDEQSEGQAGPDPGNAGADEQPMPSHVVHAGLDREHMDLDVADVSLQPSTEHMDEGFTTTAYPKVQENLKLTVKEQVLLEEPASSSGTLSSLQHLSKDLSFGDLFFSDKPLEAENDKATTETEVESMVPESPKAHQQFKATATDTITTTTTTLPPPPYQQQSTIDAMMIKRIGDLEHIMASLLQENRKLEQRLDSHGAHAVDWAMQAPLWNHFRDLPEADMKEILHQRIWETNFYKSHEDHMQLYEALEKSMNRDYSEELTNDLAEAHKKKKKSRESPKMPLGSPPHQPPPLPLPAGPSGASGKMPLGSPPHQPPPLPLPAGPSGASGAPGASGSSQVPPPPPPPLSTNQKSQSKGSAAPNSSKTATSSEYQAWKTTDIRLMPSISLTPVNLRQDWWKPLEEERPAIPELAWSIPSSDVPVPTNNWASALASNYSPLYEDSILAQTGHAFEIIKVFHPDMIHLQYQMEECHKLLTDSVDDLILSHNVSKPLPLSGPPGQVTIQYDFFFNKDLEYLRYSSKGSRPALSISKMKAAYYPDVGLEQMVPDQFWIEEECKYDIAAMYGISHWLFQRQRFYIDRHTSKGDHSVVRTHMRILSVVRIKVFSMYGYDYMKKIVLCHADLNEHVIAERDFKYMYPRALEDLYLLNLQGHLNHLPPKDKKILTIAVNQWTRHFVIRQQVEDFQQGIESYQT</sequence>
<feature type="coiled-coil region" evidence="2">
    <location>
        <begin position="1402"/>
        <end position="1429"/>
    </location>
</feature>
<dbReference type="GO" id="GO:0009860">
    <property type="term" value="P:pollen tube growth"/>
    <property type="evidence" value="ECO:0007669"/>
    <property type="project" value="TreeGrafter"/>
</dbReference>
<feature type="compositionally biased region" description="Low complexity" evidence="3">
    <location>
        <begin position="1527"/>
        <end position="1537"/>
    </location>
</feature>
<accession>A0A6L2MMG9</accession>
<feature type="compositionally biased region" description="Low complexity" evidence="3">
    <location>
        <begin position="1055"/>
        <end position="1065"/>
    </location>
</feature>
<dbReference type="InterPro" id="IPR013094">
    <property type="entry name" value="AB_hydrolase_3"/>
</dbReference>
<name>A0A6L2MMG9_TANCI</name>
<feature type="compositionally biased region" description="Low complexity" evidence="3">
    <location>
        <begin position="1552"/>
        <end position="1567"/>
    </location>
</feature>
<dbReference type="SUPFAM" id="SSF53474">
    <property type="entry name" value="alpha/beta-Hydrolases"/>
    <property type="match status" value="1"/>
</dbReference>
<comment type="caution">
    <text evidence="6">The sequence shown here is derived from an EMBL/GenBank/DDBJ whole genome shotgun (WGS) entry which is preliminary data.</text>
</comment>
<reference evidence="6" key="1">
    <citation type="journal article" date="2019" name="Sci. Rep.">
        <title>Draft genome of Tanacetum cinerariifolium, the natural source of mosquito coil.</title>
        <authorList>
            <person name="Yamashiro T."/>
            <person name="Shiraishi A."/>
            <person name="Satake H."/>
            <person name="Nakayama K."/>
        </authorList>
    </citation>
    <scope>NUCLEOTIDE SEQUENCE</scope>
</reference>
<feature type="compositionally biased region" description="Pro residues" evidence="3">
    <location>
        <begin position="1513"/>
        <end position="1526"/>
    </location>
</feature>
<dbReference type="GO" id="GO:0052689">
    <property type="term" value="F:carboxylic ester hydrolase activity"/>
    <property type="evidence" value="ECO:0007669"/>
    <property type="project" value="TreeGrafter"/>
</dbReference>
<dbReference type="CDD" id="cd09272">
    <property type="entry name" value="RNase_HI_RT_Ty1"/>
    <property type="match status" value="1"/>
</dbReference>
<feature type="compositionally biased region" description="Basic and acidic residues" evidence="3">
    <location>
        <begin position="1098"/>
        <end position="1107"/>
    </location>
</feature>
<evidence type="ECO:0000259" key="4">
    <source>
        <dbReference type="Pfam" id="PF07859"/>
    </source>
</evidence>
<evidence type="ECO:0000256" key="3">
    <source>
        <dbReference type="SAM" id="MobiDB-lite"/>
    </source>
</evidence>